<protein>
    <submittedName>
        <fullName evidence="1">Uncharacterized protein</fullName>
    </submittedName>
</protein>
<dbReference type="Proteomes" id="UP000263517">
    <property type="component" value="Unassembled WGS sequence"/>
</dbReference>
<proteinExistence type="predicted"/>
<dbReference type="Pfam" id="PF24175">
    <property type="entry name" value="SU10_adaptor"/>
    <property type="match status" value="1"/>
</dbReference>
<comment type="caution">
    <text evidence="1">The sequence shown here is derived from an EMBL/GenBank/DDBJ whole genome shotgun (WGS) entry which is preliminary data.</text>
</comment>
<reference evidence="1 2" key="1">
    <citation type="journal article" date="2018" name="Nat. Biotechnol.">
        <title>A standardized bacterial taxonomy based on genome phylogeny substantially revises the tree of life.</title>
        <authorList>
            <person name="Parks D.H."/>
            <person name="Chuvochina M."/>
            <person name="Waite D.W."/>
            <person name="Rinke C."/>
            <person name="Skarshewski A."/>
            <person name="Chaumeil P.A."/>
            <person name="Hugenholtz P."/>
        </authorList>
    </citation>
    <scope>NUCLEOTIDE SEQUENCE [LARGE SCALE GENOMIC DNA]</scope>
    <source>
        <strain evidence="1">UBA11978</strain>
    </source>
</reference>
<dbReference type="EMBL" id="DNAN01000200">
    <property type="protein sequence ID" value="HAW75255.1"/>
    <property type="molecule type" value="Genomic_DNA"/>
</dbReference>
<accession>A0A350P1T8</accession>
<gene>
    <name evidence="1" type="ORF">DCW74_05895</name>
</gene>
<dbReference type="InterPro" id="IPR056209">
    <property type="entry name" value="SU10_adaptor"/>
</dbReference>
<sequence>MNVKQIRQRIFDQMDYFPDLQQYKDSVVRRMNDRYQELCDSAHWLWIQKQEDLRLDGDVTGGSGKTITVSASNHRKVTASGFSFSLQMEGQILKDTTDNKEYTIVRVESATRLYIHMGFDGAKDTALTDFKIEMNRFPLPDDCIEVLSYTDRKNDRGKLLFISNPMQERVYLDFDNTGDPSCIIENEFVLDDPPLGYDIRGQNKVFSAQTVSSGGSFFAALRNGVTYGYKYTIYREGRESPPSDEVTVTIPDSGQFSVVLEGMDDTGFYDGTSSKTSKSGMIKLVYRRDITIDGKWELIGSVKSNDTTFTDSTLVRTDVFDAGYPNQELSDFAYTDSTEVKRFQEVGPKQYIKVWYRPTEKAKLEMRYHFRPKNLEADNDVPVIPVQYHVILVYLTLHDMFLQMQDMAQAQIFEGRAELMKQQMRRRYLARDDEPKRFTRFDRPRRFRNLFGPPTSDFSGAN</sequence>
<evidence type="ECO:0000313" key="1">
    <source>
        <dbReference type="EMBL" id="HAW75255.1"/>
    </source>
</evidence>
<dbReference type="AlphaFoldDB" id="A0A350P1T8"/>
<evidence type="ECO:0000313" key="2">
    <source>
        <dbReference type="Proteomes" id="UP000263517"/>
    </source>
</evidence>
<name>A0A350P1T8_9ALTE</name>
<organism evidence="1 2">
    <name type="scientific">Alteromonas australica</name>
    <dbReference type="NCBI Taxonomy" id="589873"/>
    <lineage>
        <taxon>Bacteria</taxon>
        <taxon>Pseudomonadati</taxon>
        <taxon>Pseudomonadota</taxon>
        <taxon>Gammaproteobacteria</taxon>
        <taxon>Alteromonadales</taxon>
        <taxon>Alteromonadaceae</taxon>
        <taxon>Alteromonas/Salinimonas group</taxon>
        <taxon>Alteromonas</taxon>
    </lineage>
</organism>